<reference evidence="1" key="1">
    <citation type="journal article" date="2020" name="Stud. Mycol.">
        <title>101 Dothideomycetes genomes: a test case for predicting lifestyles and emergence of pathogens.</title>
        <authorList>
            <person name="Haridas S."/>
            <person name="Albert R."/>
            <person name="Binder M."/>
            <person name="Bloem J."/>
            <person name="Labutti K."/>
            <person name="Salamov A."/>
            <person name="Andreopoulos B."/>
            <person name="Baker S."/>
            <person name="Barry K."/>
            <person name="Bills G."/>
            <person name="Bluhm B."/>
            <person name="Cannon C."/>
            <person name="Castanera R."/>
            <person name="Culley D."/>
            <person name="Daum C."/>
            <person name="Ezra D."/>
            <person name="Gonzalez J."/>
            <person name="Henrissat B."/>
            <person name="Kuo A."/>
            <person name="Liang C."/>
            <person name="Lipzen A."/>
            <person name="Lutzoni F."/>
            <person name="Magnuson J."/>
            <person name="Mondo S."/>
            <person name="Nolan M."/>
            <person name="Ohm R."/>
            <person name="Pangilinan J."/>
            <person name="Park H.-J."/>
            <person name="Ramirez L."/>
            <person name="Alfaro M."/>
            <person name="Sun H."/>
            <person name="Tritt A."/>
            <person name="Yoshinaga Y."/>
            <person name="Zwiers L.-H."/>
            <person name="Turgeon B."/>
            <person name="Goodwin S."/>
            <person name="Spatafora J."/>
            <person name="Crous P."/>
            <person name="Grigoriev I."/>
        </authorList>
    </citation>
    <scope>NUCLEOTIDE SEQUENCE</scope>
    <source>
        <strain evidence="1">CBS 116005</strain>
    </source>
</reference>
<evidence type="ECO:0000313" key="2">
    <source>
        <dbReference type="Proteomes" id="UP000799436"/>
    </source>
</evidence>
<dbReference type="AlphaFoldDB" id="A0A6G1LAC1"/>
<protein>
    <submittedName>
        <fullName evidence="1">Uncharacterized protein</fullName>
    </submittedName>
</protein>
<evidence type="ECO:0000313" key="1">
    <source>
        <dbReference type="EMBL" id="KAF2769883.1"/>
    </source>
</evidence>
<dbReference type="Proteomes" id="UP000799436">
    <property type="component" value="Unassembled WGS sequence"/>
</dbReference>
<sequence length="123" mass="14017">MYHAHCRSVGSSSAQLRRPPRLGTREFLYSPMVLMHCMSKCALSRVLVLLTLALSARNDTIGIFFQGNVRYIYAPSSRPQHQDSTRCSNPLRRVPCIGELQRACRTSRLSQRCLWCNLALSFE</sequence>
<gene>
    <name evidence="1" type="ORF">EJ03DRAFT_85693</name>
</gene>
<accession>A0A6G1LAC1</accession>
<dbReference type="EMBL" id="ML995830">
    <property type="protein sequence ID" value="KAF2769883.1"/>
    <property type="molecule type" value="Genomic_DNA"/>
</dbReference>
<name>A0A6G1LAC1_9PEZI</name>
<keyword evidence="2" id="KW-1185">Reference proteome</keyword>
<proteinExistence type="predicted"/>
<organism evidence="1 2">
    <name type="scientific">Teratosphaeria nubilosa</name>
    <dbReference type="NCBI Taxonomy" id="161662"/>
    <lineage>
        <taxon>Eukaryota</taxon>
        <taxon>Fungi</taxon>
        <taxon>Dikarya</taxon>
        <taxon>Ascomycota</taxon>
        <taxon>Pezizomycotina</taxon>
        <taxon>Dothideomycetes</taxon>
        <taxon>Dothideomycetidae</taxon>
        <taxon>Mycosphaerellales</taxon>
        <taxon>Teratosphaeriaceae</taxon>
        <taxon>Teratosphaeria</taxon>
    </lineage>
</organism>